<name>A0A314KWH8_NICAT</name>
<evidence type="ECO:0000256" key="1">
    <source>
        <dbReference type="SAM" id="MobiDB-lite"/>
    </source>
</evidence>
<dbReference type="AlphaFoldDB" id="A0A314KWH8"/>
<feature type="region of interest" description="Disordered" evidence="1">
    <location>
        <begin position="86"/>
        <end position="107"/>
    </location>
</feature>
<evidence type="ECO:0000313" key="4">
    <source>
        <dbReference type="Proteomes" id="UP000187609"/>
    </source>
</evidence>
<dbReference type="InterPro" id="IPR057670">
    <property type="entry name" value="SH3_retrovirus"/>
</dbReference>
<keyword evidence="4" id="KW-1185">Reference proteome</keyword>
<protein>
    <recommendedName>
        <fullName evidence="2">Retroviral polymerase SH3-like domain-containing protein</fullName>
    </recommendedName>
</protein>
<dbReference type="Pfam" id="PF25597">
    <property type="entry name" value="SH3_retrovirus"/>
    <property type="match status" value="1"/>
</dbReference>
<dbReference type="EMBL" id="MJEQ01000956">
    <property type="protein sequence ID" value="OIT33034.1"/>
    <property type="molecule type" value="Genomic_DNA"/>
</dbReference>
<feature type="domain" description="Retroviral polymerase SH3-like" evidence="2">
    <location>
        <begin position="1"/>
        <end position="36"/>
    </location>
</feature>
<dbReference type="Gramene" id="OIT33034">
    <property type="protein sequence ID" value="OIT33034"/>
    <property type="gene ID" value="A4A49_64118"/>
</dbReference>
<gene>
    <name evidence="3" type="ORF">A4A49_64118</name>
</gene>
<proteinExistence type="predicted"/>
<comment type="caution">
    <text evidence="3">The sequence shown here is derived from an EMBL/GenBank/DDBJ whole genome shotgun (WGS) entry which is preliminary data.</text>
</comment>
<reference evidence="3" key="1">
    <citation type="submission" date="2016-11" db="EMBL/GenBank/DDBJ databases">
        <title>The genome of Nicotiana attenuata.</title>
        <authorList>
            <person name="Xu S."/>
            <person name="Brockmoeller T."/>
            <person name="Gaquerel E."/>
            <person name="Navarro A."/>
            <person name="Kuhl H."/>
            <person name="Gase K."/>
            <person name="Ling Z."/>
            <person name="Zhou W."/>
            <person name="Kreitzer C."/>
            <person name="Stanke M."/>
            <person name="Tang H."/>
            <person name="Lyons E."/>
            <person name="Pandey P."/>
            <person name="Pandey S.P."/>
            <person name="Timmermann B."/>
            <person name="Baldwin I.T."/>
        </authorList>
    </citation>
    <scope>NUCLEOTIDE SEQUENCE [LARGE SCALE GENOMIC DNA]</scope>
    <source>
        <strain evidence="3">UT</strain>
    </source>
</reference>
<organism evidence="3 4">
    <name type="scientific">Nicotiana attenuata</name>
    <name type="common">Coyote tobacco</name>
    <dbReference type="NCBI Taxonomy" id="49451"/>
    <lineage>
        <taxon>Eukaryota</taxon>
        <taxon>Viridiplantae</taxon>
        <taxon>Streptophyta</taxon>
        <taxon>Embryophyta</taxon>
        <taxon>Tracheophyta</taxon>
        <taxon>Spermatophyta</taxon>
        <taxon>Magnoliopsida</taxon>
        <taxon>eudicotyledons</taxon>
        <taxon>Gunneridae</taxon>
        <taxon>Pentapetalae</taxon>
        <taxon>asterids</taxon>
        <taxon>lamiids</taxon>
        <taxon>Solanales</taxon>
        <taxon>Solanaceae</taxon>
        <taxon>Nicotianoideae</taxon>
        <taxon>Nicotianeae</taxon>
        <taxon>Nicotiana</taxon>
    </lineage>
</organism>
<evidence type="ECO:0000259" key="2">
    <source>
        <dbReference type="Pfam" id="PF25597"/>
    </source>
</evidence>
<evidence type="ECO:0000313" key="3">
    <source>
        <dbReference type="EMBL" id="OIT33034.1"/>
    </source>
</evidence>
<dbReference type="Proteomes" id="UP000187609">
    <property type="component" value="Unassembled WGS sequence"/>
</dbReference>
<sequence>MGYSKSTKGYVLYDLAAQTFFINRDVSFRETLFPFKFKKGRPLPLFSDGGLNCPILLDPVVDHIEGEAVIDDLEIAQFENVASPVPSAGVDHEADIPTTTNIPPVPEPDTEAVMEDLPVSKSAHEEIFFSDAMPSIESIELRKSVRTKKTPGWLKDFVTPVTNCASHISYPIQNSVNYTNISPAYKHFLTALTSVAEQRSFKEASADPR</sequence>
<accession>A0A314KWH8</accession>